<gene>
    <name evidence="1" type="ORF">PIB30_082691</name>
</gene>
<accession>A0ABU6RSL0</accession>
<dbReference type="EMBL" id="JASCZI010031488">
    <property type="protein sequence ID" value="MED6126875.1"/>
    <property type="molecule type" value="Genomic_DNA"/>
</dbReference>
<comment type="caution">
    <text evidence="1">The sequence shown here is derived from an EMBL/GenBank/DDBJ whole genome shotgun (WGS) entry which is preliminary data.</text>
</comment>
<protein>
    <submittedName>
        <fullName evidence="1">Uncharacterized protein</fullName>
    </submittedName>
</protein>
<proteinExistence type="predicted"/>
<dbReference type="Proteomes" id="UP001341840">
    <property type="component" value="Unassembled WGS sequence"/>
</dbReference>
<sequence>MEKVMLRKEKRLADRELSTGRVGSFRVRLRCGLVRWNCCREKITMIYPFYVTFALSPRSGTTRRYASRWCDQCGSDLAWEPSKCHGLQALAFNTVLLV</sequence>
<organism evidence="1 2">
    <name type="scientific">Stylosanthes scabra</name>
    <dbReference type="NCBI Taxonomy" id="79078"/>
    <lineage>
        <taxon>Eukaryota</taxon>
        <taxon>Viridiplantae</taxon>
        <taxon>Streptophyta</taxon>
        <taxon>Embryophyta</taxon>
        <taxon>Tracheophyta</taxon>
        <taxon>Spermatophyta</taxon>
        <taxon>Magnoliopsida</taxon>
        <taxon>eudicotyledons</taxon>
        <taxon>Gunneridae</taxon>
        <taxon>Pentapetalae</taxon>
        <taxon>rosids</taxon>
        <taxon>fabids</taxon>
        <taxon>Fabales</taxon>
        <taxon>Fabaceae</taxon>
        <taxon>Papilionoideae</taxon>
        <taxon>50 kb inversion clade</taxon>
        <taxon>dalbergioids sensu lato</taxon>
        <taxon>Dalbergieae</taxon>
        <taxon>Pterocarpus clade</taxon>
        <taxon>Stylosanthes</taxon>
    </lineage>
</organism>
<name>A0ABU6RSL0_9FABA</name>
<evidence type="ECO:0000313" key="1">
    <source>
        <dbReference type="EMBL" id="MED6126875.1"/>
    </source>
</evidence>
<evidence type="ECO:0000313" key="2">
    <source>
        <dbReference type="Proteomes" id="UP001341840"/>
    </source>
</evidence>
<keyword evidence="2" id="KW-1185">Reference proteome</keyword>
<reference evidence="1 2" key="1">
    <citation type="journal article" date="2023" name="Plants (Basel)">
        <title>Bridging the Gap: Combining Genomics and Transcriptomics Approaches to Understand Stylosanthes scabra, an Orphan Legume from the Brazilian Caatinga.</title>
        <authorList>
            <person name="Ferreira-Neto J.R.C."/>
            <person name="da Silva M.D."/>
            <person name="Binneck E."/>
            <person name="de Melo N.F."/>
            <person name="da Silva R.H."/>
            <person name="de Melo A.L.T.M."/>
            <person name="Pandolfi V."/>
            <person name="Bustamante F.O."/>
            <person name="Brasileiro-Vidal A.C."/>
            <person name="Benko-Iseppon A.M."/>
        </authorList>
    </citation>
    <scope>NUCLEOTIDE SEQUENCE [LARGE SCALE GENOMIC DNA]</scope>
    <source>
        <tissue evidence="1">Leaves</tissue>
    </source>
</reference>